<proteinExistence type="inferred from homology"/>
<dbReference type="GO" id="GO:0005737">
    <property type="term" value="C:cytoplasm"/>
    <property type="evidence" value="ECO:0007669"/>
    <property type="project" value="UniProtKB-SubCell"/>
</dbReference>
<dbReference type="HAMAP" id="MF_00156">
    <property type="entry name" value="PanB"/>
    <property type="match status" value="1"/>
</dbReference>
<keyword evidence="6 9" id="KW-0479">Metal-binding</keyword>
<feature type="binding site" evidence="9 11">
    <location>
        <position position="118"/>
    </location>
    <ligand>
        <name>3-methyl-2-oxobutanoate</name>
        <dbReference type="ChEBI" id="CHEBI:11851"/>
    </ligand>
</feature>
<evidence type="ECO:0000256" key="4">
    <source>
        <dbReference type="ARBA" id="ARBA00022655"/>
    </source>
</evidence>
<dbReference type="AlphaFoldDB" id="A0A127JW23"/>
<keyword evidence="13" id="KW-0489">Methyltransferase</keyword>
<evidence type="ECO:0000256" key="11">
    <source>
        <dbReference type="PIRSR" id="PIRSR000388-2"/>
    </source>
</evidence>
<feature type="binding site" evidence="9 12">
    <location>
        <position position="50"/>
    </location>
    <ligand>
        <name>Mg(2+)</name>
        <dbReference type="ChEBI" id="CHEBI:18420"/>
    </ligand>
</feature>
<feature type="binding site" evidence="9 12">
    <location>
        <position position="120"/>
    </location>
    <ligand>
        <name>Mg(2+)</name>
        <dbReference type="ChEBI" id="CHEBI:18420"/>
    </ligand>
</feature>
<protein>
    <recommendedName>
        <fullName evidence="9">3-methyl-2-oxobutanoate hydroxymethyltransferase</fullName>
        <ecNumber evidence="9">2.1.2.11</ecNumber>
    </recommendedName>
    <alternativeName>
        <fullName evidence="9">Ketopantoate hydroxymethyltransferase</fullName>
        <shortName evidence="9">KPHMT</shortName>
    </alternativeName>
</protein>
<dbReference type="InterPro" id="IPR040442">
    <property type="entry name" value="Pyrv_kinase-like_dom_sf"/>
</dbReference>
<dbReference type="PIRSF" id="PIRSF000388">
    <property type="entry name" value="Pantoate_hydroxy_MeTrfase"/>
    <property type="match status" value="1"/>
</dbReference>
<dbReference type="FunFam" id="3.20.20.60:FF:000003">
    <property type="entry name" value="3-methyl-2-oxobutanoate hydroxymethyltransferase"/>
    <property type="match status" value="1"/>
</dbReference>
<evidence type="ECO:0000256" key="9">
    <source>
        <dbReference type="HAMAP-Rule" id="MF_00156"/>
    </source>
</evidence>
<evidence type="ECO:0000256" key="8">
    <source>
        <dbReference type="ARBA" id="ARBA00056497"/>
    </source>
</evidence>
<dbReference type="GO" id="GO:0003864">
    <property type="term" value="F:3-methyl-2-oxobutanoate hydroxymethyltransferase activity"/>
    <property type="evidence" value="ECO:0007669"/>
    <property type="project" value="UniProtKB-UniRule"/>
</dbReference>
<dbReference type="Pfam" id="PF02548">
    <property type="entry name" value="Pantoate_transf"/>
    <property type="match status" value="1"/>
</dbReference>
<evidence type="ECO:0000256" key="6">
    <source>
        <dbReference type="ARBA" id="ARBA00022723"/>
    </source>
</evidence>
<comment type="similarity">
    <text evidence="2 9">Belongs to the PanB family.</text>
</comment>
<name>A0A127JW23_9BURK</name>
<keyword evidence="7 9" id="KW-0460">Magnesium</keyword>
<evidence type="ECO:0000256" key="12">
    <source>
        <dbReference type="PIRSR" id="PIRSR000388-3"/>
    </source>
</evidence>
<evidence type="ECO:0000256" key="7">
    <source>
        <dbReference type="ARBA" id="ARBA00022842"/>
    </source>
</evidence>
<dbReference type="Proteomes" id="UP000070433">
    <property type="component" value="Chromosome"/>
</dbReference>
<gene>
    <name evidence="9 13" type="primary">panB</name>
    <name evidence="13" type="ORF">UC35_16840</name>
</gene>
<dbReference type="NCBIfam" id="TIGR00222">
    <property type="entry name" value="panB"/>
    <property type="match status" value="1"/>
</dbReference>
<evidence type="ECO:0000313" key="13">
    <source>
        <dbReference type="EMBL" id="AMO24197.1"/>
    </source>
</evidence>
<dbReference type="SUPFAM" id="SSF51621">
    <property type="entry name" value="Phosphoenolpyruvate/pyruvate domain"/>
    <property type="match status" value="1"/>
</dbReference>
<evidence type="ECO:0000256" key="2">
    <source>
        <dbReference type="ARBA" id="ARBA00008676"/>
    </source>
</evidence>
<evidence type="ECO:0000256" key="10">
    <source>
        <dbReference type="PIRSR" id="PIRSR000388-1"/>
    </source>
</evidence>
<dbReference type="UniPathway" id="UPA00028">
    <property type="reaction ID" value="UER00003"/>
</dbReference>
<feature type="binding site" evidence="9 12">
    <location>
        <position position="89"/>
    </location>
    <ligand>
        <name>Mg(2+)</name>
        <dbReference type="ChEBI" id="CHEBI:18420"/>
    </ligand>
</feature>
<comment type="catalytic activity">
    <reaction evidence="9">
        <text>(6R)-5,10-methylene-5,6,7,8-tetrahydrofolate + 3-methyl-2-oxobutanoate + H2O = 2-dehydropantoate + (6S)-5,6,7,8-tetrahydrofolate</text>
        <dbReference type="Rhea" id="RHEA:11824"/>
        <dbReference type="ChEBI" id="CHEBI:11561"/>
        <dbReference type="ChEBI" id="CHEBI:11851"/>
        <dbReference type="ChEBI" id="CHEBI:15377"/>
        <dbReference type="ChEBI" id="CHEBI:15636"/>
        <dbReference type="ChEBI" id="CHEBI:57453"/>
        <dbReference type="EC" id="2.1.2.11"/>
    </reaction>
</comment>
<comment type="subunit">
    <text evidence="3 9">Homodecamer; pentamer of dimers.</text>
</comment>
<dbReference type="RefSeq" id="WP_061501705.1">
    <property type="nucleotide sequence ID" value="NZ_CP010951.1"/>
</dbReference>
<feature type="active site" description="Proton acceptor" evidence="9 10">
    <location>
        <position position="187"/>
    </location>
</feature>
<dbReference type="InterPro" id="IPR003700">
    <property type="entry name" value="Pantoate_hydroxy_MeTrfase"/>
</dbReference>
<dbReference type="PANTHER" id="PTHR20881">
    <property type="entry name" value="3-METHYL-2-OXOBUTANOATE HYDROXYMETHYLTRANSFERASE"/>
    <property type="match status" value="1"/>
</dbReference>
<keyword evidence="4 9" id="KW-0566">Pantothenate biosynthesis</keyword>
<dbReference type="CDD" id="cd06557">
    <property type="entry name" value="KPHMT-like"/>
    <property type="match status" value="1"/>
</dbReference>
<dbReference type="PANTHER" id="PTHR20881:SF0">
    <property type="entry name" value="3-METHYL-2-OXOBUTANOATE HYDROXYMETHYLTRANSFERASE"/>
    <property type="match status" value="1"/>
</dbReference>
<comment type="pathway">
    <text evidence="1 9">Cofactor biosynthesis; (R)-pantothenate biosynthesis; (R)-pantoate from 3-methyl-2-oxobutanoate: step 1/2.</text>
</comment>
<reference evidence="13 14" key="1">
    <citation type="journal article" date="2014" name="Int. J. Syst. Evol. Microbiol.">
        <title>Ramlibacter solisilvae sp. nov., isolated from forest soil, and emended description of the genus Ramlibacter.</title>
        <authorList>
            <person name="Lee H.J."/>
            <person name="Lee S.H."/>
            <person name="Lee S.S."/>
            <person name="Lee J.S."/>
            <person name="Kim Y."/>
            <person name="Kim S.C."/>
            <person name="Jeon C.O."/>
        </authorList>
    </citation>
    <scope>NUCLEOTIDE SEQUENCE [LARGE SCALE GENOMIC DNA]</scope>
    <source>
        <strain evidence="13 14">5-10</strain>
    </source>
</reference>
<dbReference type="EMBL" id="CP010951">
    <property type="protein sequence ID" value="AMO24197.1"/>
    <property type="molecule type" value="Genomic_DNA"/>
</dbReference>
<dbReference type="GO" id="GO:0015940">
    <property type="term" value="P:pantothenate biosynthetic process"/>
    <property type="evidence" value="ECO:0007669"/>
    <property type="project" value="UniProtKB-UniRule"/>
</dbReference>
<accession>A0A127JW23</accession>
<evidence type="ECO:0000256" key="3">
    <source>
        <dbReference type="ARBA" id="ARBA00011424"/>
    </source>
</evidence>
<feature type="binding site" evidence="9 11">
    <location>
        <begin position="50"/>
        <end position="51"/>
    </location>
    <ligand>
        <name>3-methyl-2-oxobutanoate</name>
        <dbReference type="ChEBI" id="CHEBI:11851"/>
    </ligand>
</feature>
<dbReference type="EC" id="2.1.2.11" evidence="9"/>
<evidence type="ECO:0000313" key="14">
    <source>
        <dbReference type="Proteomes" id="UP000070433"/>
    </source>
</evidence>
<keyword evidence="9" id="KW-0963">Cytoplasm</keyword>
<sequence>MSATARKPLTLHRLREMHAAGEKIAMLTCYDAAFARVLDDAGVDCMLVGDSLGMVLQGQASTVPVTLEQMVYHTRCVAAGNRSAWLIGDLPFGSYQEGNAQALRSATALMQAGAHMIKLEGGGWTADTVRFLVERGIPVCAHLGLTPQSVHALGGWRVQGRGEEAAATLQRHAKELADAGAAMLVLELMPNALAAAISQALTIPVIGIGAGPQCGGQVLVLHDMLGLAPGKPARFVRDFMEGADGIAHAVRRYVGAVKAGSFPDPELHCY</sequence>
<dbReference type="PATRIC" id="fig|94132.3.peg.3441"/>
<evidence type="ECO:0000256" key="5">
    <source>
        <dbReference type="ARBA" id="ARBA00022679"/>
    </source>
</evidence>
<dbReference type="GO" id="GO:0008168">
    <property type="term" value="F:methyltransferase activity"/>
    <property type="evidence" value="ECO:0007669"/>
    <property type="project" value="UniProtKB-KW"/>
</dbReference>
<evidence type="ECO:0000256" key="1">
    <source>
        <dbReference type="ARBA" id="ARBA00005033"/>
    </source>
</evidence>
<keyword evidence="5 9" id="KW-0808">Transferase</keyword>
<comment type="cofactor">
    <cofactor evidence="9 12">
        <name>Mg(2+)</name>
        <dbReference type="ChEBI" id="CHEBI:18420"/>
    </cofactor>
    <text evidence="9 12">Binds 1 Mg(2+) ion per subunit.</text>
</comment>
<comment type="function">
    <text evidence="8 9">Catalyzes the reversible reaction in which hydroxymethyl group from 5,10-methylenetetrahydrofolate is transferred onto alpha-ketoisovalerate to form ketopantoate.</text>
</comment>
<dbReference type="NCBIfam" id="NF001452">
    <property type="entry name" value="PRK00311.1"/>
    <property type="match status" value="1"/>
</dbReference>
<dbReference type="Gene3D" id="3.20.20.60">
    <property type="entry name" value="Phosphoenolpyruvate-binding domains"/>
    <property type="match status" value="1"/>
</dbReference>
<dbReference type="OrthoDB" id="9781789at2"/>
<dbReference type="GO" id="GO:0032259">
    <property type="term" value="P:methylation"/>
    <property type="evidence" value="ECO:0007669"/>
    <property type="project" value="UniProtKB-KW"/>
</dbReference>
<organism evidence="13 14">
    <name type="scientific">Ramlibacter tataouinensis</name>
    <dbReference type="NCBI Taxonomy" id="94132"/>
    <lineage>
        <taxon>Bacteria</taxon>
        <taxon>Pseudomonadati</taxon>
        <taxon>Pseudomonadota</taxon>
        <taxon>Betaproteobacteria</taxon>
        <taxon>Burkholderiales</taxon>
        <taxon>Comamonadaceae</taxon>
        <taxon>Ramlibacter</taxon>
    </lineage>
</organism>
<feature type="binding site" evidence="9 11">
    <location>
        <position position="89"/>
    </location>
    <ligand>
        <name>3-methyl-2-oxobutanoate</name>
        <dbReference type="ChEBI" id="CHEBI:11851"/>
    </ligand>
</feature>
<dbReference type="GO" id="GO:0000287">
    <property type="term" value="F:magnesium ion binding"/>
    <property type="evidence" value="ECO:0007669"/>
    <property type="project" value="TreeGrafter"/>
</dbReference>
<comment type="subcellular location">
    <subcellularLocation>
        <location evidence="9">Cytoplasm</location>
    </subcellularLocation>
</comment>
<keyword evidence="14" id="KW-1185">Reference proteome</keyword>
<dbReference type="InterPro" id="IPR015813">
    <property type="entry name" value="Pyrv/PenolPyrv_kinase-like_dom"/>
</dbReference>